<dbReference type="OrthoDB" id="5296287at2759"/>
<accession>A0A8H3JAE6</accession>
<keyword evidence="4" id="KW-1185">Reference proteome</keyword>
<sequence length="198" mass="22222">TANWHSERQRRSLEKQPVLRSGDSPPIPRRDPAKAPKDPNLIEFEDLDPSLNPMNRAKGYKWILSLTMALMTLAITFASSRFSLASIVTAEGLRRGTRAHCTRYESVCAGRPFHLNSSRGHTEAALGFAFDPIIWGPTSELSGRHTPPRVGIFVPLLVNKLGKRIWRMRKFVPDAGNDVAGWLLLYTISSMDVIWSEL</sequence>
<keyword evidence="2" id="KW-0472">Membrane</keyword>
<organism evidence="3 4">
    <name type="scientific">Alectoria fallacina</name>
    <dbReference type="NCBI Taxonomy" id="1903189"/>
    <lineage>
        <taxon>Eukaryota</taxon>
        <taxon>Fungi</taxon>
        <taxon>Dikarya</taxon>
        <taxon>Ascomycota</taxon>
        <taxon>Pezizomycotina</taxon>
        <taxon>Lecanoromycetes</taxon>
        <taxon>OSLEUM clade</taxon>
        <taxon>Lecanoromycetidae</taxon>
        <taxon>Lecanorales</taxon>
        <taxon>Lecanorineae</taxon>
        <taxon>Parmeliaceae</taxon>
        <taxon>Alectoria</taxon>
    </lineage>
</organism>
<comment type="caution">
    <text evidence="3">The sequence shown here is derived from an EMBL/GenBank/DDBJ whole genome shotgun (WGS) entry which is preliminary data.</text>
</comment>
<feature type="region of interest" description="Disordered" evidence="1">
    <location>
        <begin position="1"/>
        <end position="48"/>
    </location>
</feature>
<protein>
    <submittedName>
        <fullName evidence="3">Uncharacterized protein</fullName>
    </submittedName>
</protein>
<keyword evidence="2" id="KW-0812">Transmembrane</keyword>
<evidence type="ECO:0000313" key="4">
    <source>
        <dbReference type="Proteomes" id="UP000664203"/>
    </source>
</evidence>
<evidence type="ECO:0000256" key="2">
    <source>
        <dbReference type="SAM" id="Phobius"/>
    </source>
</evidence>
<dbReference type="AlphaFoldDB" id="A0A8H3JAE6"/>
<dbReference type="Proteomes" id="UP000664203">
    <property type="component" value="Unassembled WGS sequence"/>
</dbReference>
<dbReference type="EMBL" id="CAJPDR010000986">
    <property type="protein sequence ID" value="CAF9943358.1"/>
    <property type="molecule type" value="Genomic_DNA"/>
</dbReference>
<proteinExistence type="predicted"/>
<name>A0A8H3JAE6_9LECA</name>
<reference evidence="3" key="1">
    <citation type="submission" date="2021-03" db="EMBL/GenBank/DDBJ databases">
        <authorList>
            <person name="Tagirdzhanova G."/>
        </authorList>
    </citation>
    <scope>NUCLEOTIDE SEQUENCE</scope>
</reference>
<feature type="non-terminal residue" evidence="3">
    <location>
        <position position="1"/>
    </location>
</feature>
<evidence type="ECO:0000256" key="1">
    <source>
        <dbReference type="SAM" id="MobiDB-lite"/>
    </source>
</evidence>
<evidence type="ECO:0000313" key="3">
    <source>
        <dbReference type="EMBL" id="CAF9943358.1"/>
    </source>
</evidence>
<feature type="compositionally biased region" description="Basic and acidic residues" evidence="1">
    <location>
        <begin position="28"/>
        <end position="37"/>
    </location>
</feature>
<gene>
    <name evidence="3" type="ORF">ALECFALPRED_011136</name>
</gene>
<feature type="transmembrane region" description="Helical" evidence="2">
    <location>
        <begin position="59"/>
        <end position="78"/>
    </location>
</feature>
<keyword evidence="2" id="KW-1133">Transmembrane helix</keyword>
<feature type="compositionally biased region" description="Basic and acidic residues" evidence="1">
    <location>
        <begin position="1"/>
        <end position="14"/>
    </location>
</feature>